<dbReference type="InterPro" id="IPR026564">
    <property type="entry name" value="Transcrip_reg_TACO1-like_dom3"/>
</dbReference>
<evidence type="ECO:0000313" key="5">
    <source>
        <dbReference type="EMBL" id="EWM24242.1"/>
    </source>
</evidence>
<dbReference type="SUPFAM" id="SSF75625">
    <property type="entry name" value="YebC-like"/>
    <property type="match status" value="1"/>
</dbReference>
<dbReference type="InterPro" id="IPR002876">
    <property type="entry name" value="Transcrip_reg_TACO1-like"/>
</dbReference>
<dbReference type="InterPro" id="IPR049083">
    <property type="entry name" value="TACO1_YebC_N"/>
</dbReference>
<accession>W7TD84</accession>
<dbReference type="Proteomes" id="UP000019335">
    <property type="component" value="Chromosome 14"/>
</dbReference>
<dbReference type="InterPro" id="IPR017856">
    <property type="entry name" value="Integrase-like_N"/>
</dbReference>
<evidence type="ECO:0000313" key="6">
    <source>
        <dbReference type="Proteomes" id="UP000019335"/>
    </source>
</evidence>
<comment type="similarity">
    <text evidence="1">Belongs to the TACO1 family.</text>
</comment>
<dbReference type="GO" id="GO:0005737">
    <property type="term" value="C:cytoplasm"/>
    <property type="evidence" value="ECO:0007669"/>
    <property type="project" value="UniProtKB-ARBA"/>
</dbReference>
<dbReference type="Pfam" id="PF20772">
    <property type="entry name" value="TACO1_YebC_N"/>
    <property type="match status" value="1"/>
</dbReference>
<evidence type="ECO:0000256" key="2">
    <source>
        <dbReference type="SAM" id="SignalP"/>
    </source>
</evidence>
<keyword evidence="6" id="KW-1185">Reference proteome</keyword>
<comment type="caution">
    <text evidence="5">The sequence shown here is derived from an EMBL/GenBank/DDBJ whole genome shotgun (WGS) entry which is preliminary data.</text>
</comment>
<dbReference type="AlphaFoldDB" id="W7TD84"/>
<dbReference type="Gene3D" id="1.10.10.200">
    <property type="match status" value="1"/>
</dbReference>
<keyword evidence="2" id="KW-0732">Signal</keyword>
<dbReference type="PANTHER" id="PTHR12532">
    <property type="entry name" value="TRANSLATIONAL ACTIVATOR OF CYTOCHROME C OXIDASE 1"/>
    <property type="match status" value="1"/>
</dbReference>
<proteinExistence type="inferred from homology"/>
<feature type="domain" description="TACO1/YebC-like second and third" evidence="3">
    <location>
        <begin position="150"/>
        <end position="308"/>
    </location>
</feature>
<dbReference type="Gene3D" id="3.30.70.980">
    <property type="match status" value="2"/>
</dbReference>
<organism evidence="5 6">
    <name type="scientific">Nannochloropsis gaditana</name>
    <dbReference type="NCBI Taxonomy" id="72520"/>
    <lineage>
        <taxon>Eukaryota</taxon>
        <taxon>Sar</taxon>
        <taxon>Stramenopiles</taxon>
        <taxon>Ochrophyta</taxon>
        <taxon>Eustigmatophyceae</taxon>
        <taxon>Eustigmatales</taxon>
        <taxon>Monodopsidaceae</taxon>
        <taxon>Nannochloropsis</taxon>
    </lineage>
</organism>
<evidence type="ECO:0000259" key="4">
    <source>
        <dbReference type="Pfam" id="PF20772"/>
    </source>
</evidence>
<evidence type="ECO:0000259" key="3">
    <source>
        <dbReference type="Pfam" id="PF01709"/>
    </source>
</evidence>
<dbReference type="EMBL" id="AZIL01001306">
    <property type="protein sequence ID" value="EWM24242.1"/>
    <property type="molecule type" value="Genomic_DNA"/>
</dbReference>
<dbReference type="Pfam" id="PF01709">
    <property type="entry name" value="Transcrip_reg"/>
    <property type="match status" value="1"/>
</dbReference>
<feature type="signal peptide" evidence="2">
    <location>
        <begin position="1"/>
        <end position="26"/>
    </location>
</feature>
<dbReference type="InterPro" id="IPR029072">
    <property type="entry name" value="YebC-like"/>
</dbReference>
<dbReference type="NCBIfam" id="NF009044">
    <property type="entry name" value="PRK12378.1"/>
    <property type="match status" value="1"/>
</dbReference>
<name>W7TD84_9STRA</name>
<feature type="domain" description="TACO1/YebC-like N-terminal" evidence="4">
    <location>
        <begin position="75"/>
        <end position="144"/>
    </location>
</feature>
<dbReference type="HAMAP" id="MF_00693">
    <property type="entry name" value="Transcrip_reg_TACO1"/>
    <property type="match status" value="1"/>
</dbReference>
<reference evidence="5 6" key="1">
    <citation type="journal article" date="2014" name="Mol. Plant">
        <title>Chromosome Scale Genome Assembly and Transcriptome Profiling of Nannochloropsis gaditana in Nitrogen Depletion.</title>
        <authorList>
            <person name="Corteggiani Carpinelli E."/>
            <person name="Telatin A."/>
            <person name="Vitulo N."/>
            <person name="Forcato C."/>
            <person name="D'Angelo M."/>
            <person name="Schiavon R."/>
            <person name="Vezzi A."/>
            <person name="Giacometti G.M."/>
            <person name="Morosinotto T."/>
            <person name="Valle G."/>
        </authorList>
    </citation>
    <scope>NUCLEOTIDE SEQUENCE [LARGE SCALE GENOMIC DNA]</scope>
    <source>
        <strain evidence="5 6">B-31</strain>
    </source>
</reference>
<gene>
    <name evidence="5" type="ORF">Naga_100020g8</name>
</gene>
<dbReference type="PANTHER" id="PTHR12532:SF0">
    <property type="entry name" value="TRANSLATIONAL ACTIVATOR OF CYTOCHROME C OXIDASE 1"/>
    <property type="match status" value="1"/>
</dbReference>
<dbReference type="InterPro" id="IPR048300">
    <property type="entry name" value="TACO1_YebC-like_2nd/3rd_dom"/>
</dbReference>
<evidence type="ECO:0000256" key="1">
    <source>
        <dbReference type="ARBA" id="ARBA00008724"/>
    </source>
</evidence>
<feature type="chain" id="PRO_5004900754" evidence="2">
    <location>
        <begin position="27"/>
        <end position="317"/>
    </location>
</feature>
<sequence length="317" mass="34192">MTTTRVMVYMGCMFVVFIISLSPGQAFFLPSCRPPEAATSAPGILADTMSGNVCLPLRQPQPRCNRINRLFMGRRAAKNAARKGKSDALKTKVYATYGKKLVMAVKAGGPDPEVNRALAVMIREAKAQGVPSDNVQRAIQRGSNANEADYKEAVYEAYGYGGAGLIINCLTDNTNRAKTEISNVIKKTDVKLATSGSVAFNFDRKGRIDLAGIVEEDAVLEAALEADVEDVDTRVNEEEGVTSVLVDPASVSSLREVFLGKGREIKASLMVNVPKLLMDCSDEDFEGNMSVIEALEELDDVDSVEHNVAMDEGEEGA</sequence>
<protein>
    <submittedName>
        <fullName evidence="5">Transcriptional regulator TACO1-like protein</fullName>
    </submittedName>
</protein>
<dbReference type="OrthoDB" id="2017544at2759"/>